<dbReference type="RefSeq" id="WP_340294484.1">
    <property type="nucleotide sequence ID" value="NZ_JBBEOI010000162.1"/>
</dbReference>
<keyword evidence="2" id="KW-1185">Reference proteome</keyword>
<evidence type="ECO:0000313" key="2">
    <source>
        <dbReference type="Proteomes" id="UP001595685"/>
    </source>
</evidence>
<dbReference type="InterPro" id="IPR036188">
    <property type="entry name" value="FAD/NAD-bd_sf"/>
</dbReference>
<dbReference type="Pfam" id="PF05834">
    <property type="entry name" value="Lycopene_cycl"/>
    <property type="match status" value="1"/>
</dbReference>
<gene>
    <name evidence="1" type="ORF">ACFOLH_11900</name>
</gene>
<proteinExistence type="predicted"/>
<organism evidence="1 2">
    <name type="scientific">Aquipuribacter hungaricus</name>
    <dbReference type="NCBI Taxonomy" id="545624"/>
    <lineage>
        <taxon>Bacteria</taxon>
        <taxon>Bacillati</taxon>
        <taxon>Actinomycetota</taxon>
        <taxon>Actinomycetes</taxon>
        <taxon>Micrococcales</taxon>
        <taxon>Intrasporangiaceae</taxon>
        <taxon>Aquipuribacter</taxon>
    </lineage>
</organism>
<protein>
    <submittedName>
        <fullName evidence="1">Lycopene cyclase family protein</fullName>
    </submittedName>
</protein>
<dbReference type="EMBL" id="JBHRWW010000007">
    <property type="protein sequence ID" value="MFC3689045.1"/>
    <property type="molecule type" value="Genomic_DNA"/>
</dbReference>
<evidence type="ECO:0000313" key="1">
    <source>
        <dbReference type="EMBL" id="MFC3689045.1"/>
    </source>
</evidence>
<name>A0ABV7WGQ1_9MICO</name>
<accession>A0ABV7WGQ1</accession>
<sequence>MTDADLVLLGAGGAGTAVLHALAHRDLTTGLPAPLRVVVVDPVPDDSAAARHRTWCFWAEGEAAVAPAVHATWRHVRVSDPARDLVLDLDPFRYHLVRSDDLAALTAERVRAAPRLSVERVVAAAGRVTSTTAGATVQVGGRTLRAALVLDSRPASPARAGSVWWWQHFRGWTLPAGALPAGVLGAGPDGRPVASLMDFRTDQPAAGLSFGYLLPLPDGRALAEYTEFSPARLDDAGYDAALRGYLARLGVSPDVVPDHVETGVIPMTDGAFARRSGPRVLRTGTAGGATRGSTGYTFSAMLRDGEAVADLVAGGALARPGAVRLPPPYPPRHRWMDAVQLQALQAGRVQGPTFFTDLFDRRPAPQVLRFLDGTTTLADDLQIMSASPTLQMSLSAGSDALDRLRRRVRRPGGEQGQPVPVRTDR</sequence>
<dbReference type="SUPFAM" id="SSF51905">
    <property type="entry name" value="FAD/NAD(P)-binding domain"/>
    <property type="match status" value="1"/>
</dbReference>
<reference evidence="2" key="1">
    <citation type="journal article" date="2019" name="Int. J. Syst. Evol. Microbiol.">
        <title>The Global Catalogue of Microorganisms (GCM) 10K type strain sequencing project: providing services to taxonomists for standard genome sequencing and annotation.</title>
        <authorList>
            <consortium name="The Broad Institute Genomics Platform"/>
            <consortium name="The Broad Institute Genome Sequencing Center for Infectious Disease"/>
            <person name="Wu L."/>
            <person name="Ma J."/>
        </authorList>
    </citation>
    <scope>NUCLEOTIDE SEQUENCE [LARGE SCALE GENOMIC DNA]</scope>
    <source>
        <strain evidence="2">NCAIM B.02333</strain>
    </source>
</reference>
<dbReference type="Proteomes" id="UP001595685">
    <property type="component" value="Unassembled WGS sequence"/>
</dbReference>
<comment type="caution">
    <text evidence="1">The sequence shown here is derived from an EMBL/GenBank/DDBJ whole genome shotgun (WGS) entry which is preliminary data.</text>
</comment>